<comment type="similarity">
    <text evidence="3">Belongs to the acyl carrier protein (ACP) family.</text>
</comment>
<evidence type="ECO:0000256" key="3">
    <source>
        <dbReference type="HAMAP-Rule" id="MF_01217"/>
    </source>
</evidence>
<dbReference type="GO" id="GO:0009245">
    <property type="term" value="P:lipid A biosynthetic process"/>
    <property type="evidence" value="ECO:0007669"/>
    <property type="project" value="TreeGrafter"/>
</dbReference>
<comment type="caution">
    <text evidence="5">The sequence shown here is derived from an EMBL/GenBank/DDBJ whole genome shotgun (WGS) entry which is preliminary data.</text>
</comment>
<dbReference type="Proteomes" id="UP000177900">
    <property type="component" value="Unassembled WGS sequence"/>
</dbReference>
<organism evidence="5 6">
    <name type="scientific">Candidatus Woykebacteria bacterium RIFCSPHIGHO2_01_FULL_39_12</name>
    <dbReference type="NCBI Taxonomy" id="1802599"/>
    <lineage>
        <taxon>Bacteria</taxon>
        <taxon>Candidatus Woykeibacteriota</taxon>
    </lineage>
</organism>
<keyword evidence="3" id="KW-0444">Lipid biosynthesis</keyword>
<comment type="PTM">
    <text evidence="3">4'-phosphopantetheine is transferred from CoA to a specific serine of apo-ACP by AcpS. This modification is essential for activity because fatty acids are bound in thioester linkage to the sulfhydryl of the prosthetic group.</text>
</comment>
<dbReference type="GO" id="GO:0000035">
    <property type="term" value="F:acyl binding"/>
    <property type="evidence" value="ECO:0007669"/>
    <property type="project" value="TreeGrafter"/>
</dbReference>
<dbReference type="InterPro" id="IPR009081">
    <property type="entry name" value="PP-bd_ACP"/>
</dbReference>
<dbReference type="Pfam" id="PF00550">
    <property type="entry name" value="PP-binding"/>
    <property type="match status" value="1"/>
</dbReference>
<gene>
    <name evidence="3" type="primary">acpP</name>
    <name evidence="5" type="ORF">A2864_01465</name>
</gene>
<dbReference type="HAMAP" id="MF_01217">
    <property type="entry name" value="Acyl_carrier"/>
    <property type="match status" value="1"/>
</dbReference>
<dbReference type="GO" id="GO:0005829">
    <property type="term" value="C:cytosol"/>
    <property type="evidence" value="ECO:0007669"/>
    <property type="project" value="TreeGrafter"/>
</dbReference>
<keyword evidence="3" id="KW-0963">Cytoplasm</keyword>
<accession>A0A1G1WI59</accession>
<dbReference type="Gene3D" id="1.10.1200.10">
    <property type="entry name" value="ACP-like"/>
    <property type="match status" value="1"/>
</dbReference>
<dbReference type="SUPFAM" id="SSF47336">
    <property type="entry name" value="ACP-like"/>
    <property type="match status" value="1"/>
</dbReference>
<dbReference type="EMBL" id="MHCV01000031">
    <property type="protein sequence ID" value="OGY27344.1"/>
    <property type="molecule type" value="Genomic_DNA"/>
</dbReference>
<sequence>MNVFETIKKIISNQLGVAPEEIELKSHLKDDLNADPLSIGDLVTSIESEFKINVPQEEVINFQTVEDIVNYISDQLDAS</sequence>
<evidence type="ECO:0000256" key="1">
    <source>
        <dbReference type="ARBA" id="ARBA00022450"/>
    </source>
</evidence>
<keyword evidence="3" id="KW-0443">Lipid metabolism</keyword>
<dbReference type="PROSITE" id="PS50075">
    <property type="entry name" value="CARRIER"/>
    <property type="match status" value="1"/>
</dbReference>
<dbReference type="PANTHER" id="PTHR20863:SF76">
    <property type="entry name" value="CARRIER DOMAIN-CONTAINING PROTEIN"/>
    <property type="match status" value="1"/>
</dbReference>
<proteinExistence type="inferred from homology"/>
<comment type="function">
    <text evidence="3">Carrier of the growing fatty acid chain in fatty acid biosynthesis.</text>
</comment>
<dbReference type="InterPro" id="IPR036736">
    <property type="entry name" value="ACP-like_sf"/>
</dbReference>
<evidence type="ECO:0000313" key="5">
    <source>
        <dbReference type="EMBL" id="OGY27344.1"/>
    </source>
</evidence>
<keyword evidence="2 3" id="KW-0597">Phosphoprotein</keyword>
<comment type="pathway">
    <text evidence="3">Lipid metabolism; fatty acid biosynthesis.</text>
</comment>
<evidence type="ECO:0000259" key="4">
    <source>
        <dbReference type="PROSITE" id="PS50075"/>
    </source>
</evidence>
<evidence type="ECO:0000313" key="6">
    <source>
        <dbReference type="Proteomes" id="UP000177900"/>
    </source>
</evidence>
<name>A0A1G1WI59_9BACT</name>
<comment type="caution">
    <text evidence="3">Lacks conserved residue(s) required for the propagation of feature annotation.</text>
</comment>
<comment type="subcellular location">
    <subcellularLocation>
        <location evidence="3">Cytoplasm</location>
    </subcellularLocation>
</comment>
<dbReference type="AlphaFoldDB" id="A0A1G1WI59"/>
<keyword evidence="3" id="KW-0276">Fatty acid metabolism</keyword>
<dbReference type="UniPathway" id="UPA00094"/>
<dbReference type="NCBIfam" id="NF002148">
    <property type="entry name" value="PRK00982.1-2"/>
    <property type="match status" value="1"/>
</dbReference>
<protein>
    <recommendedName>
        <fullName evidence="3">Acyl carrier protein</fullName>
        <shortName evidence="3">ACP</shortName>
    </recommendedName>
</protein>
<evidence type="ECO:0000256" key="2">
    <source>
        <dbReference type="ARBA" id="ARBA00022553"/>
    </source>
</evidence>
<dbReference type="GO" id="GO:0000036">
    <property type="term" value="F:acyl carrier activity"/>
    <property type="evidence" value="ECO:0007669"/>
    <property type="project" value="UniProtKB-UniRule"/>
</dbReference>
<keyword evidence="1 3" id="KW-0596">Phosphopantetheine</keyword>
<dbReference type="PANTHER" id="PTHR20863">
    <property type="entry name" value="ACYL CARRIER PROTEIN"/>
    <property type="match status" value="1"/>
</dbReference>
<feature type="domain" description="Carrier" evidence="4">
    <location>
        <begin position="1"/>
        <end position="76"/>
    </location>
</feature>
<dbReference type="InterPro" id="IPR003231">
    <property type="entry name" value="ACP"/>
</dbReference>
<reference evidence="5 6" key="1">
    <citation type="journal article" date="2016" name="Nat. Commun.">
        <title>Thousands of microbial genomes shed light on interconnected biogeochemical processes in an aquifer system.</title>
        <authorList>
            <person name="Anantharaman K."/>
            <person name="Brown C.T."/>
            <person name="Hug L.A."/>
            <person name="Sharon I."/>
            <person name="Castelle C.J."/>
            <person name="Probst A.J."/>
            <person name="Thomas B.C."/>
            <person name="Singh A."/>
            <person name="Wilkins M.J."/>
            <person name="Karaoz U."/>
            <person name="Brodie E.L."/>
            <person name="Williams K.H."/>
            <person name="Hubbard S.S."/>
            <person name="Banfield J.F."/>
        </authorList>
    </citation>
    <scope>NUCLEOTIDE SEQUENCE [LARGE SCALE GENOMIC DNA]</scope>
</reference>
<dbReference type="NCBIfam" id="NF002150">
    <property type="entry name" value="PRK00982.1-4"/>
    <property type="match status" value="1"/>
</dbReference>
<keyword evidence="3" id="KW-0275">Fatty acid biosynthesis</keyword>
<dbReference type="GO" id="GO:0016020">
    <property type="term" value="C:membrane"/>
    <property type="evidence" value="ECO:0007669"/>
    <property type="project" value="GOC"/>
</dbReference>